<dbReference type="Pfam" id="PF02518">
    <property type="entry name" value="HATPase_c"/>
    <property type="match status" value="1"/>
</dbReference>
<dbReference type="EMBL" id="JAQNDN010000005">
    <property type="protein sequence ID" value="MDC0669062.1"/>
    <property type="molecule type" value="Genomic_DNA"/>
</dbReference>
<dbReference type="PROSITE" id="PS50113">
    <property type="entry name" value="PAC"/>
    <property type="match status" value="1"/>
</dbReference>
<evidence type="ECO:0000256" key="1">
    <source>
        <dbReference type="ARBA" id="ARBA00000085"/>
    </source>
</evidence>
<dbReference type="Proteomes" id="UP001217838">
    <property type="component" value="Unassembled WGS sequence"/>
</dbReference>
<dbReference type="CDD" id="cd00075">
    <property type="entry name" value="HATPase"/>
    <property type="match status" value="1"/>
</dbReference>
<comment type="caution">
    <text evidence="9">The sequence shown here is derived from an EMBL/GenBank/DDBJ whole genome shotgun (WGS) entry which is preliminary data.</text>
</comment>
<gene>
    <name evidence="9" type="ORF">POL58_15030</name>
</gene>
<name>A0ABT5B4N2_9BACT</name>
<feature type="domain" description="Histidine kinase" evidence="7">
    <location>
        <begin position="204"/>
        <end position="421"/>
    </location>
</feature>
<dbReference type="InterPro" id="IPR013655">
    <property type="entry name" value="PAS_fold_3"/>
</dbReference>
<dbReference type="PRINTS" id="PR00344">
    <property type="entry name" value="BCTRLSENSOR"/>
</dbReference>
<evidence type="ECO:0000259" key="7">
    <source>
        <dbReference type="PROSITE" id="PS50109"/>
    </source>
</evidence>
<keyword evidence="4" id="KW-0808">Transferase</keyword>
<dbReference type="CDD" id="cd00082">
    <property type="entry name" value="HisKA"/>
    <property type="match status" value="1"/>
</dbReference>
<dbReference type="RefSeq" id="WP_271998675.1">
    <property type="nucleotide sequence ID" value="NZ_JAQNDN010000005.1"/>
</dbReference>
<dbReference type="Gene3D" id="3.30.450.20">
    <property type="entry name" value="PAS domain"/>
    <property type="match status" value="1"/>
</dbReference>
<dbReference type="SUPFAM" id="SSF55785">
    <property type="entry name" value="PYP-like sensor domain (PAS domain)"/>
    <property type="match status" value="1"/>
</dbReference>
<sequence>MAAQPSSEIEALRAALNAAERRVEAAESHANAAEAQRAHWEGLARVLQQRLDGFVHNIPGIAWESYFRQSPGTHQSPVREQSPATMDVDYVSDLIEPISGYTADEWKQPNFWLELVHPGDKAQALADSHRVFREGHGSSSYRWLTKGGRTLWVTSRMTLIVDKAGVPIGLRGVTMDETGIKQAEAQRLLDAQEAIRARDEFLSIASHELRTPLTAALLNVHLLERSLKQLSVPPRVGEIVAKVERQQIRIANLLDGLLDVARIRVGRLELAREYDVDLAEVVRDVVDRLQPDFAHPGCAVDLASAGLVRGHWDRLRLEQVVMNLLSNALKYGNRAPIEIAVTSDGVTAKLVVRDHGIGIPRTSQARVFERFERAASSRHYGGLGLGLYIVRQIVEAHGGTISLDSEPNVGSTFTVELPVRQ</sequence>
<dbReference type="InterPro" id="IPR036097">
    <property type="entry name" value="HisK_dim/P_sf"/>
</dbReference>
<dbReference type="GO" id="GO:0016301">
    <property type="term" value="F:kinase activity"/>
    <property type="evidence" value="ECO:0007669"/>
    <property type="project" value="UniProtKB-KW"/>
</dbReference>
<dbReference type="SMART" id="SM00388">
    <property type="entry name" value="HisKA"/>
    <property type="match status" value="1"/>
</dbReference>
<keyword evidence="5 9" id="KW-0418">Kinase</keyword>
<dbReference type="NCBIfam" id="TIGR00229">
    <property type="entry name" value="sensory_box"/>
    <property type="match status" value="1"/>
</dbReference>
<proteinExistence type="predicted"/>
<keyword evidence="3" id="KW-0597">Phosphoprotein</keyword>
<evidence type="ECO:0000313" key="9">
    <source>
        <dbReference type="EMBL" id="MDC0669062.1"/>
    </source>
</evidence>
<feature type="domain" description="PAC" evidence="8">
    <location>
        <begin position="137"/>
        <end position="189"/>
    </location>
</feature>
<evidence type="ECO:0000256" key="5">
    <source>
        <dbReference type="ARBA" id="ARBA00022777"/>
    </source>
</evidence>
<dbReference type="Pfam" id="PF00512">
    <property type="entry name" value="HisKA"/>
    <property type="match status" value="1"/>
</dbReference>
<dbReference type="InterPro" id="IPR035965">
    <property type="entry name" value="PAS-like_dom_sf"/>
</dbReference>
<dbReference type="SUPFAM" id="SSF55874">
    <property type="entry name" value="ATPase domain of HSP90 chaperone/DNA topoisomerase II/histidine kinase"/>
    <property type="match status" value="1"/>
</dbReference>
<dbReference type="InterPro" id="IPR005467">
    <property type="entry name" value="His_kinase_dom"/>
</dbReference>
<evidence type="ECO:0000256" key="2">
    <source>
        <dbReference type="ARBA" id="ARBA00012438"/>
    </source>
</evidence>
<feature type="coiled-coil region" evidence="6">
    <location>
        <begin position="9"/>
        <end position="36"/>
    </location>
</feature>
<dbReference type="InterPro" id="IPR003594">
    <property type="entry name" value="HATPase_dom"/>
</dbReference>
<comment type="catalytic activity">
    <reaction evidence="1">
        <text>ATP + protein L-histidine = ADP + protein N-phospho-L-histidine.</text>
        <dbReference type="EC" id="2.7.13.3"/>
    </reaction>
</comment>
<evidence type="ECO:0000313" key="10">
    <source>
        <dbReference type="Proteomes" id="UP001217838"/>
    </source>
</evidence>
<dbReference type="InterPro" id="IPR004358">
    <property type="entry name" value="Sig_transdc_His_kin-like_C"/>
</dbReference>
<dbReference type="Gene3D" id="3.30.565.10">
    <property type="entry name" value="Histidine kinase-like ATPase, C-terminal domain"/>
    <property type="match status" value="1"/>
</dbReference>
<evidence type="ECO:0000256" key="3">
    <source>
        <dbReference type="ARBA" id="ARBA00022553"/>
    </source>
</evidence>
<keyword evidence="10" id="KW-1185">Reference proteome</keyword>
<dbReference type="CDD" id="cd00130">
    <property type="entry name" value="PAS"/>
    <property type="match status" value="1"/>
</dbReference>
<dbReference type="InterPro" id="IPR003661">
    <property type="entry name" value="HisK_dim/P_dom"/>
</dbReference>
<protein>
    <recommendedName>
        <fullName evidence="2">histidine kinase</fullName>
        <ecNumber evidence="2">2.7.13.3</ecNumber>
    </recommendedName>
</protein>
<evidence type="ECO:0000256" key="6">
    <source>
        <dbReference type="SAM" id="Coils"/>
    </source>
</evidence>
<evidence type="ECO:0000256" key="4">
    <source>
        <dbReference type="ARBA" id="ARBA00022679"/>
    </source>
</evidence>
<dbReference type="Gene3D" id="1.10.287.130">
    <property type="match status" value="1"/>
</dbReference>
<accession>A0ABT5B4N2</accession>
<organism evidence="9 10">
    <name type="scientific">Nannocystis radixulma</name>
    <dbReference type="NCBI Taxonomy" id="2995305"/>
    <lineage>
        <taxon>Bacteria</taxon>
        <taxon>Pseudomonadati</taxon>
        <taxon>Myxococcota</taxon>
        <taxon>Polyangia</taxon>
        <taxon>Nannocystales</taxon>
        <taxon>Nannocystaceae</taxon>
        <taxon>Nannocystis</taxon>
    </lineage>
</organism>
<evidence type="ECO:0000259" key="8">
    <source>
        <dbReference type="PROSITE" id="PS50113"/>
    </source>
</evidence>
<dbReference type="InterPro" id="IPR000700">
    <property type="entry name" value="PAS-assoc_C"/>
</dbReference>
<dbReference type="InterPro" id="IPR000014">
    <property type="entry name" value="PAS"/>
</dbReference>
<dbReference type="Pfam" id="PF08447">
    <property type="entry name" value="PAS_3"/>
    <property type="match status" value="1"/>
</dbReference>
<dbReference type="SUPFAM" id="SSF47384">
    <property type="entry name" value="Homodimeric domain of signal transducing histidine kinase"/>
    <property type="match status" value="1"/>
</dbReference>
<dbReference type="EC" id="2.7.13.3" evidence="2"/>
<reference evidence="9 10" key="1">
    <citation type="submission" date="2022-11" db="EMBL/GenBank/DDBJ databases">
        <title>Minimal conservation of predation-associated metabolite biosynthetic gene clusters underscores biosynthetic potential of Myxococcota including descriptions for ten novel species: Archangium lansinium sp. nov., Myxococcus landrumus sp. nov., Nannocystis bai.</title>
        <authorList>
            <person name="Ahearne A."/>
            <person name="Stevens C."/>
            <person name="Dowd S."/>
        </authorList>
    </citation>
    <scope>NUCLEOTIDE SEQUENCE [LARGE SCALE GENOMIC DNA]</scope>
    <source>
        <strain evidence="9 10">NCELM</strain>
    </source>
</reference>
<dbReference type="PROSITE" id="PS50109">
    <property type="entry name" value="HIS_KIN"/>
    <property type="match status" value="1"/>
</dbReference>
<keyword evidence="6" id="KW-0175">Coiled coil</keyword>
<dbReference type="InterPro" id="IPR036890">
    <property type="entry name" value="HATPase_C_sf"/>
</dbReference>
<dbReference type="SMART" id="SM00387">
    <property type="entry name" value="HATPase_c"/>
    <property type="match status" value="1"/>
</dbReference>
<dbReference type="PANTHER" id="PTHR43047:SF72">
    <property type="entry name" value="OSMOSENSING HISTIDINE PROTEIN KINASE SLN1"/>
    <property type="match status" value="1"/>
</dbReference>
<dbReference type="PANTHER" id="PTHR43047">
    <property type="entry name" value="TWO-COMPONENT HISTIDINE PROTEIN KINASE"/>
    <property type="match status" value="1"/>
</dbReference>